<protein>
    <submittedName>
        <fullName evidence="5">Efflux RND transporter periplasmic adaptor subunit</fullName>
    </submittedName>
</protein>
<feature type="domain" description="CzcB-like barrel-sandwich hybrid" evidence="4">
    <location>
        <begin position="77"/>
        <end position="220"/>
    </location>
</feature>
<keyword evidence="6" id="KW-1185">Reference proteome</keyword>
<comment type="caution">
    <text evidence="5">The sequence shown here is derived from an EMBL/GenBank/DDBJ whole genome shotgun (WGS) entry which is preliminary data.</text>
</comment>
<keyword evidence="3" id="KW-0732">Signal</keyword>
<dbReference type="Proteomes" id="UP000305848">
    <property type="component" value="Unassembled WGS sequence"/>
</dbReference>
<evidence type="ECO:0000313" key="6">
    <source>
        <dbReference type="Proteomes" id="UP000305848"/>
    </source>
</evidence>
<dbReference type="GO" id="GO:0016020">
    <property type="term" value="C:membrane"/>
    <property type="evidence" value="ECO:0007669"/>
    <property type="project" value="InterPro"/>
</dbReference>
<accession>A0A4V5UV43</accession>
<dbReference type="GO" id="GO:0015679">
    <property type="term" value="P:plasma membrane copper ion transport"/>
    <property type="evidence" value="ECO:0007669"/>
    <property type="project" value="TreeGrafter"/>
</dbReference>
<dbReference type="OrthoDB" id="9814657at2"/>
<keyword evidence="2" id="KW-0813">Transport</keyword>
<dbReference type="PANTHER" id="PTHR30097:SF4">
    <property type="entry name" value="SLR6042 PROTEIN"/>
    <property type="match status" value="1"/>
</dbReference>
<dbReference type="RefSeq" id="WP_137259873.1">
    <property type="nucleotide sequence ID" value="NZ_SZQL01000001.1"/>
</dbReference>
<dbReference type="EMBL" id="SZQL01000001">
    <property type="protein sequence ID" value="TKK71633.1"/>
    <property type="molecule type" value="Genomic_DNA"/>
</dbReference>
<feature type="chain" id="PRO_5020726908" evidence="3">
    <location>
        <begin position="22"/>
        <end position="380"/>
    </location>
</feature>
<dbReference type="Gene3D" id="2.40.420.20">
    <property type="match status" value="1"/>
</dbReference>
<evidence type="ECO:0000256" key="3">
    <source>
        <dbReference type="SAM" id="SignalP"/>
    </source>
</evidence>
<name>A0A4V5UV43_9BACT</name>
<comment type="similarity">
    <text evidence="1">Belongs to the membrane fusion protein (MFP) (TC 8.A.1) family.</text>
</comment>
<dbReference type="GO" id="GO:0022857">
    <property type="term" value="F:transmembrane transporter activity"/>
    <property type="evidence" value="ECO:0007669"/>
    <property type="project" value="InterPro"/>
</dbReference>
<reference evidence="5 6" key="1">
    <citation type="submission" date="2019-05" db="EMBL/GenBank/DDBJ databases">
        <title>Panacibacter sp. strain 17mud1-8 Genome sequencing and assembly.</title>
        <authorList>
            <person name="Chhetri G."/>
        </authorList>
    </citation>
    <scope>NUCLEOTIDE SEQUENCE [LARGE SCALE GENOMIC DNA]</scope>
    <source>
        <strain evidence="5 6">17mud1-8</strain>
    </source>
</reference>
<organism evidence="5 6">
    <name type="scientific">Ilyomonas limi</name>
    <dbReference type="NCBI Taxonomy" id="2575867"/>
    <lineage>
        <taxon>Bacteria</taxon>
        <taxon>Pseudomonadati</taxon>
        <taxon>Bacteroidota</taxon>
        <taxon>Chitinophagia</taxon>
        <taxon>Chitinophagales</taxon>
        <taxon>Chitinophagaceae</taxon>
        <taxon>Ilyomonas</taxon>
    </lineage>
</organism>
<proteinExistence type="inferred from homology"/>
<evidence type="ECO:0000256" key="1">
    <source>
        <dbReference type="ARBA" id="ARBA00009477"/>
    </source>
</evidence>
<dbReference type="InterPro" id="IPR051909">
    <property type="entry name" value="MFP_Cation_Efflux"/>
</dbReference>
<dbReference type="Gene3D" id="2.40.30.170">
    <property type="match status" value="1"/>
</dbReference>
<dbReference type="PANTHER" id="PTHR30097">
    <property type="entry name" value="CATION EFFLUX SYSTEM PROTEIN CUSB"/>
    <property type="match status" value="1"/>
</dbReference>
<dbReference type="PROSITE" id="PS51257">
    <property type="entry name" value="PROKAR_LIPOPROTEIN"/>
    <property type="match status" value="1"/>
</dbReference>
<dbReference type="SUPFAM" id="SSF111369">
    <property type="entry name" value="HlyD-like secretion proteins"/>
    <property type="match status" value="1"/>
</dbReference>
<dbReference type="NCBIfam" id="TIGR01730">
    <property type="entry name" value="RND_mfp"/>
    <property type="match status" value="1"/>
</dbReference>
<dbReference type="Pfam" id="PF25973">
    <property type="entry name" value="BSH_CzcB"/>
    <property type="match status" value="1"/>
</dbReference>
<dbReference type="GO" id="GO:0060003">
    <property type="term" value="P:copper ion export"/>
    <property type="evidence" value="ECO:0007669"/>
    <property type="project" value="TreeGrafter"/>
</dbReference>
<evidence type="ECO:0000259" key="4">
    <source>
        <dbReference type="Pfam" id="PF25973"/>
    </source>
</evidence>
<gene>
    <name evidence="5" type="ORF">FC093_01005</name>
</gene>
<dbReference type="Gene3D" id="2.40.50.100">
    <property type="match status" value="1"/>
</dbReference>
<dbReference type="GO" id="GO:0030313">
    <property type="term" value="C:cell envelope"/>
    <property type="evidence" value="ECO:0007669"/>
    <property type="project" value="TreeGrafter"/>
</dbReference>
<sequence length="380" mass="41596">MNKILIFTCCIFLFSCSQKQAETNTTTTQQDTASNIVMLTNAQLKNAGIETGKPEMRSMPLQLKVNGLIDVPPEGMVTVSFPLGGYVKSTELLPGMHIRKGQTLAVMQDPSFVQMQEDYLMAKTKLSFLQKEAERQKLLNTTKATSDKVYEQTISDYESQKVLVSALRQKLLLIGIQPDGLTDANISSTVAIPSPISGYVSSVNVNVGKYVNPSDVLFELVNTSDLHLALTIFQKDLPHIHSGQKVQAYLTSDTTKMYPAEIILVGKTLDSNRSATVHCHFIGAEPPLLPGMFMNAQVQVSNTNSIVVPEDAIVRSGSEEYVFVEKDSGQFEMTPVQTIVSGGGFVALSSDNNSLINKTIIKKNAYSALMKLKNTGEEEE</sequence>
<feature type="signal peptide" evidence="3">
    <location>
        <begin position="1"/>
        <end position="21"/>
    </location>
</feature>
<dbReference type="InterPro" id="IPR006143">
    <property type="entry name" value="RND_pump_MFP"/>
</dbReference>
<dbReference type="AlphaFoldDB" id="A0A4V5UV43"/>
<evidence type="ECO:0000256" key="2">
    <source>
        <dbReference type="ARBA" id="ARBA00022448"/>
    </source>
</evidence>
<evidence type="ECO:0000313" key="5">
    <source>
        <dbReference type="EMBL" id="TKK71633.1"/>
    </source>
</evidence>
<dbReference type="InterPro" id="IPR058647">
    <property type="entry name" value="BSH_CzcB-like"/>
</dbReference>